<keyword evidence="2" id="KW-0812">Transmembrane</keyword>
<evidence type="ECO:0000256" key="1">
    <source>
        <dbReference type="SAM" id="MobiDB-lite"/>
    </source>
</evidence>
<reference evidence="3 4" key="1">
    <citation type="journal article" date="2019" name="Nat. Plants">
        <title>Stout camphor tree genome fills gaps in understanding of flowering plant genome evolution.</title>
        <authorList>
            <person name="Chaw S.M."/>
            <person name="Liu Y.C."/>
            <person name="Wu Y.W."/>
            <person name="Wang H.Y."/>
            <person name="Lin C.I."/>
            <person name="Wu C.S."/>
            <person name="Ke H.M."/>
            <person name="Chang L.Y."/>
            <person name="Hsu C.Y."/>
            <person name="Yang H.T."/>
            <person name="Sudianto E."/>
            <person name="Hsu M.H."/>
            <person name="Wu K.P."/>
            <person name="Wang L.N."/>
            <person name="Leebens-Mack J.H."/>
            <person name="Tsai I.J."/>
        </authorList>
    </citation>
    <scope>NUCLEOTIDE SEQUENCE [LARGE SCALE GENOMIC DNA]</scope>
    <source>
        <strain evidence="4">cv. Chaw 1501</strain>
        <tissue evidence="3">Young leaves</tissue>
    </source>
</reference>
<proteinExistence type="predicted"/>
<dbReference type="OrthoDB" id="1936138at2759"/>
<evidence type="ECO:0000313" key="4">
    <source>
        <dbReference type="Proteomes" id="UP000283530"/>
    </source>
</evidence>
<comment type="caution">
    <text evidence="3">The sequence shown here is derived from an EMBL/GenBank/DDBJ whole genome shotgun (WGS) entry which is preliminary data.</text>
</comment>
<keyword evidence="4" id="KW-1185">Reference proteome</keyword>
<protein>
    <submittedName>
        <fullName evidence="3">Binding partner of ACD11 1</fullName>
    </submittedName>
</protein>
<accession>A0A443P960</accession>
<evidence type="ECO:0000313" key="3">
    <source>
        <dbReference type="EMBL" id="RWR87311.1"/>
    </source>
</evidence>
<evidence type="ECO:0000256" key="2">
    <source>
        <dbReference type="SAM" id="Phobius"/>
    </source>
</evidence>
<sequence>MNGFVCSRGRFEELVIGLFVLLFVFFSLSILCSFELLLLCDMDLELRSWRSKRLSLHFGYWREGEGEGETKERIHFIRYVLTGASWVTGAFNRVAKAAVDVGTKTKEMEAEEEQKKEAVAVGDYAPIHLNDSPKAASGEHSSKPPPAQGLIL</sequence>
<dbReference type="Proteomes" id="UP000283530">
    <property type="component" value="Unassembled WGS sequence"/>
</dbReference>
<gene>
    <name evidence="3" type="ORF">CKAN_01624800</name>
</gene>
<name>A0A443P960_9MAGN</name>
<feature type="compositionally biased region" description="Basic and acidic residues" evidence="1">
    <location>
        <begin position="108"/>
        <end position="118"/>
    </location>
</feature>
<feature type="transmembrane region" description="Helical" evidence="2">
    <location>
        <begin position="14"/>
        <end position="40"/>
    </location>
</feature>
<keyword evidence="2" id="KW-1133">Transmembrane helix</keyword>
<feature type="region of interest" description="Disordered" evidence="1">
    <location>
        <begin position="108"/>
        <end position="152"/>
    </location>
</feature>
<organism evidence="3 4">
    <name type="scientific">Cinnamomum micranthum f. kanehirae</name>
    <dbReference type="NCBI Taxonomy" id="337451"/>
    <lineage>
        <taxon>Eukaryota</taxon>
        <taxon>Viridiplantae</taxon>
        <taxon>Streptophyta</taxon>
        <taxon>Embryophyta</taxon>
        <taxon>Tracheophyta</taxon>
        <taxon>Spermatophyta</taxon>
        <taxon>Magnoliopsida</taxon>
        <taxon>Magnoliidae</taxon>
        <taxon>Laurales</taxon>
        <taxon>Lauraceae</taxon>
        <taxon>Cinnamomum</taxon>
    </lineage>
</organism>
<dbReference type="AlphaFoldDB" id="A0A443P960"/>
<dbReference type="STRING" id="337451.A0A443P960"/>
<keyword evidence="2" id="KW-0472">Membrane</keyword>
<dbReference type="EMBL" id="QPKB01000006">
    <property type="protein sequence ID" value="RWR87311.1"/>
    <property type="molecule type" value="Genomic_DNA"/>
</dbReference>
<feature type="compositionally biased region" description="Pro residues" evidence="1">
    <location>
        <begin position="143"/>
        <end position="152"/>
    </location>
</feature>